<reference evidence="6" key="1">
    <citation type="submission" date="2023-02" db="EMBL/GenBank/DDBJ databases">
        <title>Genome of toxic invasive species Heracleum sosnowskyi carries increased number of genes despite the absence of recent whole-genome duplications.</title>
        <authorList>
            <person name="Schelkunov M."/>
            <person name="Shtratnikova V."/>
            <person name="Makarenko M."/>
            <person name="Klepikova A."/>
            <person name="Omelchenko D."/>
            <person name="Novikova G."/>
            <person name="Obukhova E."/>
            <person name="Bogdanov V."/>
            <person name="Penin A."/>
            <person name="Logacheva M."/>
        </authorList>
    </citation>
    <scope>NUCLEOTIDE SEQUENCE</scope>
    <source>
        <strain evidence="6">Hsosn_3</strain>
        <tissue evidence="6">Leaf</tissue>
    </source>
</reference>
<dbReference type="PROSITE" id="PS51782">
    <property type="entry name" value="LYSM"/>
    <property type="match status" value="1"/>
</dbReference>
<dbReference type="Gene3D" id="3.30.200.20">
    <property type="entry name" value="Phosphorylase Kinase, domain 1"/>
    <property type="match status" value="1"/>
</dbReference>
<dbReference type="AlphaFoldDB" id="A0AAD8N4A7"/>
<feature type="domain" description="Protein kinase" evidence="4">
    <location>
        <begin position="273"/>
        <end position="619"/>
    </location>
</feature>
<feature type="transmembrane region" description="Helical" evidence="2">
    <location>
        <begin position="262"/>
        <end position="285"/>
    </location>
</feature>
<keyword evidence="2" id="KW-0472">Membrane</keyword>
<dbReference type="InterPro" id="IPR056563">
    <property type="entry name" value="LysM3_LYK4_5"/>
</dbReference>
<dbReference type="EMBL" id="JAUIZM010000003">
    <property type="protein sequence ID" value="KAK1394353.1"/>
    <property type="molecule type" value="Genomic_DNA"/>
</dbReference>
<dbReference type="InterPro" id="IPR056562">
    <property type="entry name" value="LysM2_CERK1_LYK3_4_5"/>
</dbReference>
<keyword evidence="2" id="KW-0812">Transmembrane</keyword>
<gene>
    <name evidence="6" type="ORF">POM88_013409</name>
</gene>
<organism evidence="6 7">
    <name type="scientific">Heracleum sosnowskyi</name>
    <dbReference type="NCBI Taxonomy" id="360622"/>
    <lineage>
        <taxon>Eukaryota</taxon>
        <taxon>Viridiplantae</taxon>
        <taxon>Streptophyta</taxon>
        <taxon>Embryophyta</taxon>
        <taxon>Tracheophyta</taxon>
        <taxon>Spermatophyta</taxon>
        <taxon>Magnoliopsida</taxon>
        <taxon>eudicotyledons</taxon>
        <taxon>Gunneridae</taxon>
        <taxon>Pentapetalae</taxon>
        <taxon>asterids</taxon>
        <taxon>campanulids</taxon>
        <taxon>Apiales</taxon>
        <taxon>Apiaceae</taxon>
        <taxon>Apioideae</taxon>
        <taxon>apioid superclade</taxon>
        <taxon>Tordylieae</taxon>
        <taxon>Tordyliinae</taxon>
        <taxon>Heracleum</taxon>
    </lineage>
</organism>
<dbReference type="Pfam" id="PF23446">
    <property type="entry name" value="LysM1_NFP_LYK"/>
    <property type="match status" value="1"/>
</dbReference>
<evidence type="ECO:0000259" key="5">
    <source>
        <dbReference type="PROSITE" id="PS51782"/>
    </source>
</evidence>
<accession>A0AAD8N4A7</accession>
<protein>
    <submittedName>
        <fullName evidence="6">LysM domain receptor-like kinase 4</fullName>
    </submittedName>
</protein>
<evidence type="ECO:0000256" key="2">
    <source>
        <dbReference type="SAM" id="Phobius"/>
    </source>
</evidence>
<evidence type="ECO:0000313" key="6">
    <source>
        <dbReference type="EMBL" id="KAK1394353.1"/>
    </source>
</evidence>
<keyword evidence="6" id="KW-0808">Transferase</keyword>
<name>A0AAD8N4A7_9APIA</name>
<dbReference type="Gene3D" id="1.10.510.10">
    <property type="entry name" value="Transferase(Phosphotransferase) domain 1"/>
    <property type="match status" value="1"/>
</dbReference>
<comment type="caution">
    <text evidence="6">The sequence shown here is derived from an EMBL/GenBank/DDBJ whole genome shotgun (WGS) entry which is preliminary data.</text>
</comment>
<dbReference type="Pfam" id="PF23472">
    <property type="entry name" value="LysM2_CERK1_LYK3_4_5"/>
    <property type="match status" value="1"/>
</dbReference>
<keyword evidence="7" id="KW-1185">Reference proteome</keyword>
<dbReference type="InterPro" id="IPR056561">
    <property type="entry name" value="NFP_LYK_LysM1"/>
</dbReference>
<feature type="domain" description="LysM" evidence="5">
    <location>
        <begin position="179"/>
        <end position="223"/>
    </location>
</feature>
<dbReference type="GO" id="GO:0005886">
    <property type="term" value="C:plasma membrane"/>
    <property type="evidence" value="ECO:0007669"/>
    <property type="project" value="UniProtKB-ARBA"/>
</dbReference>
<feature type="chain" id="PRO_5042054905" evidence="3">
    <location>
        <begin position="19"/>
        <end position="620"/>
    </location>
</feature>
<sequence length="620" mass="69607">MIYTIWFLMLSCTCFCNAQQYYDATLCSSDSNSPGTRYTCNSFHKSCQTFLVFRANQEFQTLFNISSLFNVLAHDELLTLNNMTSSTQILEPGTDVLVPIKCSCTGQFFQANLSYYVAYNTTFPNIACGVYEGLVKSSILVEENKFQENILNIGSMLNVPLKCACPDNVSSLAGYKYFVTYPLVEGDYTNKLAKKFDIPTENIWEANHIDSLVTVYPNTTILVPLKSEPHIHFISPDSQPPTPGFLPIRPVERTKNIKLKKLYIAGSVIGFSFVLLTLLACGIYVKALRRWKGEKFHHSSARRSSMTSFSTPLSSPLSPMTPRSSTNSCLSPDLLIGLKYTLCSYSTEEIREATNDFTDETKINGYLYKGFIDDAEVMIKQMRFEDIRQVIDLHSKMNHVNIMKLIGVCYGESDSSWSYLVFEHPKNGSLRDCLSKPSKSLKWLRRTHIAYDLAKALHYLHYCMVPPHTHMSINSRNIFLTPNWRAKLAVSGPTPSVGCSKENEIMSSVGGWIAPEHLLNGLVNEKVDIFAFGVVLLELMSARESIEGRSFRESIGFLGGGASEGGCFEQLRNFMDPCLKEDYPLAEALCLAVLAKACVEDDPMHRPSMDDIIKVLARMV</sequence>
<dbReference type="PROSITE" id="PS50011">
    <property type="entry name" value="PROTEIN_KINASE_DOM"/>
    <property type="match status" value="1"/>
</dbReference>
<reference evidence="6" key="2">
    <citation type="submission" date="2023-05" db="EMBL/GenBank/DDBJ databases">
        <authorList>
            <person name="Schelkunov M.I."/>
        </authorList>
    </citation>
    <scope>NUCLEOTIDE SEQUENCE</scope>
    <source>
        <strain evidence="6">Hsosn_3</strain>
        <tissue evidence="6">Leaf</tissue>
    </source>
</reference>
<feature type="signal peptide" evidence="3">
    <location>
        <begin position="1"/>
        <end position="18"/>
    </location>
</feature>
<dbReference type="Pfam" id="PF23473">
    <property type="entry name" value="LysM3_LYK4_5"/>
    <property type="match status" value="1"/>
</dbReference>
<dbReference type="InterPro" id="IPR036779">
    <property type="entry name" value="LysM_dom_sf"/>
</dbReference>
<dbReference type="InterPro" id="IPR018392">
    <property type="entry name" value="LysM"/>
</dbReference>
<feature type="compositionally biased region" description="Low complexity" evidence="1">
    <location>
        <begin position="306"/>
        <end position="326"/>
    </location>
</feature>
<evidence type="ECO:0000256" key="1">
    <source>
        <dbReference type="SAM" id="MobiDB-lite"/>
    </source>
</evidence>
<dbReference type="Proteomes" id="UP001237642">
    <property type="component" value="Unassembled WGS sequence"/>
</dbReference>
<dbReference type="PANTHER" id="PTHR45927">
    <property type="entry name" value="LYSM-DOMAIN RECEPTOR-LIKE KINASE-RELATED"/>
    <property type="match status" value="1"/>
</dbReference>
<dbReference type="Gene3D" id="3.10.350.10">
    <property type="entry name" value="LysM domain"/>
    <property type="match status" value="1"/>
</dbReference>
<dbReference type="InterPro" id="IPR001245">
    <property type="entry name" value="Ser-Thr/Tyr_kinase_cat_dom"/>
</dbReference>
<keyword evidence="6" id="KW-0675">Receptor</keyword>
<evidence type="ECO:0000256" key="3">
    <source>
        <dbReference type="SAM" id="SignalP"/>
    </source>
</evidence>
<keyword evidence="3" id="KW-0732">Signal</keyword>
<dbReference type="SUPFAM" id="SSF56112">
    <property type="entry name" value="Protein kinase-like (PK-like)"/>
    <property type="match status" value="1"/>
</dbReference>
<keyword evidence="2" id="KW-1133">Transmembrane helix</keyword>
<dbReference type="InterPro" id="IPR052611">
    <property type="entry name" value="Plant_RLK_LysM"/>
</dbReference>
<evidence type="ECO:0000313" key="7">
    <source>
        <dbReference type="Proteomes" id="UP001237642"/>
    </source>
</evidence>
<dbReference type="Pfam" id="PF07714">
    <property type="entry name" value="PK_Tyr_Ser-Thr"/>
    <property type="match status" value="1"/>
</dbReference>
<evidence type="ECO:0000259" key="4">
    <source>
        <dbReference type="PROSITE" id="PS50011"/>
    </source>
</evidence>
<dbReference type="GO" id="GO:0004672">
    <property type="term" value="F:protein kinase activity"/>
    <property type="evidence" value="ECO:0007669"/>
    <property type="project" value="InterPro"/>
</dbReference>
<feature type="region of interest" description="Disordered" evidence="1">
    <location>
        <begin position="306"/>
        <end position="327"/>
    </location>
</feature>
<dbReference type="InterPro" id="IPR000719">
    <property type="entry name" value="Prot_kinase_dom"/>
</dbReference>
<proteinExistence type="predicted"/>
<keyword evidence="6" id="KW-0418">Kinase</keyword>
<dbReference type="PANTHER" id="PTHR45927:SF10">
    <property type="entry name" value="LYSM-DOMAIN RECEPTOR-LIKE KINASE"/>
    <property type="match status" value="1"/>
</dbReference>
<dbReference type="GO" id="GO:0005524">
    <property type="term" value="F:ATP binding"/>
    <property type="evidence" value="ECO:0007669"/>
    <property type="project" value="InterPro"/>
</dbReference>
<dbReference type="InterPro" id="IPR011009">
    <property type="entry name" value="Kinase-like_dom_sf"/>
</dbReference>